<evidence type="ECO:0000256" key="1">
    <source>
        <dbReference type="ARBA" id="ARBA00001166"/>
    </source>
</evidence>
<reference evidence="4" key="2">
    <citation type="submission" date="2023-05" db="EMBL/GenBank/DDBJ databases">
        <authorList>
            <person name="Fouks B."/>
        </authorList>
    </citation>
    <scope>NUCLEOTIDE SEQUENCE</scope>
    <source>
        <strain evidence="4">Stay&amp;Tobe</strain>
        <tissue evidence="4">Testes</tissue>
    </source>
</reference>
<evidence type="ECO:0000256" key="2">
    <source>
        <dbReference type="ARBA" id="ARBA00010876"/>
    </source>
</evidence>
<evidence type="ECO:0008006" key="6">
    <source>
        <dbReference type="Google" id="ProtNLM"/>
    </source>
</evidence>
<dbReference type="AlphaFoldDB" id="A0AAD8AKI7"/>
<evidence type="ECO:0000256" key="3">
    <source>
        <dbReference type="ARBA" id="ARBA00023235"/>
    </source>
</evidence>
<evidence type="ECO:0000313" key="4">
    <source>
        <dbReference type="EMBL" id="KAJ9600849.1"/>
    </source>
</evidence>
<dbReference type="InterPro" id="IPR020103">
    <property type="entry name" value="PsdUridine_synth_cat_dom_sf"/>
</dbReference>
<evidence type="ECO:0000313" key="5">
    <source>
        <dbReference type="Proteomes" id="UP001233999"/>
    </source>
</evidence>
<accession>A0AAD8AKI7</accession>
<keyword evidence="3" id="KW-0413">Isomerase</keyword>
<dbReference type="GO" id="GO:0003723">
    <property type="term" value="F:RNA binding"/>
    <property type="evidence" value="ECO:0007669"/>
    <property type="project" value="InterPro"/>
</dbReference>
<protein>
    <recommendedName>
        <fullName evidence="6">Pseudouridine synthase RsuA/RluA-like domain-containing protein</fullName>
    </recommendedName>
</protein>
<organism evidence="4 5">
    <name type="scientific">Diploptera punctata</name>
    <name type="common">Pacific beetle cockroach</name>
    <dbReference type="NCBI Taxonomy" id="6984"/>
    <lineage>
        <taxon>Eukaryota</taxon>
        <taxon>Metazoa</taxon>
        <taxon>Ecdysozoa</taxon>
        <taxon>Arthropoda</taxon>
        <taxon>Hexapoda</taxon>
        <taxon>Insecta</taxon>
        <taxon>Pterygota</taxon>
        <taxon>Neoptera</taxon>
        <taxon>Polyneoptera</taxon>
        <taxon>Dictyoptera</taxon>
        <taxon>Blattodea</taxon>
        <taxon>Blaberoidea</taxon>
        <taxon>Blaberidae</taxon>
        <taxon>Diplopterinae</taxon>
        <taxon>Diploptera</taxon>
    </lineage>
</organism>
<comment type="similarity">
    <text evidence="2">Belongs to the pseudouridine synthase RluA family.</text>
</comment>
<dbReference type="GO" id="GO:0001522">
    <property type="term" value="P:pseudouridine synthesis"/>
    <property type="evidence" value="ECO:0007669"/>
    <property type="project" value="InterPro"/>
</dbReference>
<dbReference type="Proteomes" id="UP001233999">
    <property type="component" value="Unassembled WGS sequence"/>
</dbReference>
<dbReference type="PANTHER" id="PTHR21600">
    <property type="entry name" value="MITOCHONDRIAL RNA PSEUDOURIDINE SYNTHASE"/>
    <property type="match status" value="1"/>
</dbReference>
<dbReference type="GO" id="GO:0009982">
    <property type="term" value="F:pseudouridine synthase activity"/>
    <property type="evidence" value="ECO:0007669"/>
    <property type="project" value="InterPro"/>
</dbReference>
<dbReference type="InterPro" id="IPR050188">
    <property type="entry name" value="RluA_PseudoU_synthase"/>
</dbReference>
<dbReference type="Gene3D" id="3.30.2350.10">
    <property type="entry name" value="Pseudouridine synthase"/>
    <property type="match status" value="1"/>
</dbReference>
<comment type="caution">
    <text evidence="4">The sequence shown here is derived from an EMBL/GenBank/DDBJ whole genome shotgun (WGS) entry which is preliminary data.</text>
</comment>
<keyword evidence="5" id="KW-1185">Reference proteome</keyword>
<comment type="catalytic activity">
    <reaction evidence="1">
        <text>a uridine in mRNA = a pseudouridine in mRNA</text>
        <dbReference type="Rhea" id="RHEA:56644"/>
        <dbReference type="Rhea" id="RHEA-COMP:14658"/>
        <dbReference type="Rhea" id="RHEA-COMP:14659"/>
        <dbReference type="ChEBI" id="CHEBI:65314"/>
        <dbReference type="ChEBI" id="CHEBI:65315"/>
    </reaction>
</comment>
<name>A0AAD8AKI7_DIPPU</name>
<sequence length="311" mass="35351">MECNRWESLRKFSEFLTKSVIYDSDGLVILSKPYGIPLAHPDTGRNTAYEEYTLTDSLPFIAKSLGYEKLIVVKAPERYTSGITVLSPSEKVADKVKRCLLKGNGRGHFCSQYLAVVLGEPKPLSSVTKVALKLRENPVNNSDKKPFVLHSWSKTSVEKGLVKVVRVQYNALITQHLASLVEISCSARKWHFLRVYLAHLLSPILGDHLYGNRVHYVMDTLLPVNHFSDSAKGPQKLHPDLKVILGIKRGEEQHVPMHLHLKKLIIPDFTTKKTDFIIEVEPPEYFRSTCQRLNLTNPEHDICSRVRMVNK</sequence>
<proteinExistence type="inferred from homology"/>
<gene>
    <name evidence="4" type="ORF">L9F63_000961</name>
</gene>
<dbReference type="SUPFAM" id="SSF55120">
    <property type="entry name" value="Pseudouridine synthase"/>
    <property type="match status" value="1"/>
</dbReference>
<dbReference type="PANTHER" id="PTHR21600:SF83">
    <property type="entry name" value="PSEUDOURIDYLATE SYNTHASE RPUSD4, MITOCHONDRIAL"/>
    <property type="match status" value="1"/>
</dbReference>
<reference evidence="4" key="1">
    <citation type="journal article" date="2023" name="IScience">
        <title>Live-bearing cockroach genome reveals convergent evolutionary mechanisms linked to viviparity in insects and beyond.</title>
        <authorList>
            <person name="Fouks B."/>
            <person name="Harrison M.C."/>
            <person name="Mikhailova A.A."/>
            <person name="Marchal E."/>
            <person name="English S."/>
            <person name="Carruthers M."/>
            <person name="Jennings E.C."/>
            <person name="Chiamaka E.L."/>
            <person name="Frigard R.A."/>
            <person name="Pippel M."/>
            <person name="Attardo G.M."/>
            <person name="Benoit J.B."/>
            <person name="Bornberg-Bauer E."/>
            <person name="Tobe S.S."/>
        </authorList>
    </citation>
    <scope>NUCLEOTIDE SEQUENCE</scope>
    <source>
        <strain evidence="4">Stay&amp;Tobe</strain>
    </source>
</reference>
<dbReference type="EMBL" id="JASPKZ010000043">
    <property type="protein sequence ID" value="KAJ9600849.1"/>
    <property type="molecule type" value="Genomic_DNA"/>
</dbReference>